<keyword evidence="4" id="KW-1185">Reference proteome</keyword>
<accession>A0AAW5E1Y7</accession>
<keyword evidence="2" id="KW-0812">Transmembrane</keyword>
<dbReference type="EMBL" id="JAKTTI010000030">
    <property type="protein sequence ID" value="MCH1626927.1"/>
    <property type="molecule type" value="Genomic_DNA"/>
</dbReference>
<organism evidence="3 4">
    <name type="scientific">Fredinandcohnia quinoae</name>
    <dbReference type="NCBI Taxonomy" id="2918902"/>
    <lineage>
        <taxon>Bacteria</taxon>
        <taxon>Bacillati</taxon>
        <taxon>Bacillota</taxon>
        <taxon>Bacilli</taxon>
        <taxon>Bacillales</taxon>
        <taxon>Bacillaceae</taxon>
        <taxon>Fredinandcohnia</taxon>
    </lineage>
</organism>
<keyword evidence="2" id="KW-1133">Transmembrane helix</keyword>
<dbReference type="Proteomes" id="UP001431131">
    <property type="component" value="Unassembled WGS sequence"/>
</dbReference>
<dbReference type="RefSeq" id="WP_240256843.1">
    <property type="nucleotide sequence ID" value="NZ_JAKTTI010000030.1"/>
</dbReference>
<dbReference type="InterPro" id="IPR007060">
    <property type="entry name" value="FtsL/DivIC"/>
</dbReference>
<name>A0AAW5E1Y7_9BACI</name>
<dbReference type="Pfam" id="PF04977">
    <property type="entry name" value="DivIC"/>
    <property type="match status" value="1"/>
</dbReference>
<feature type="coiled-coil region" evidence="1">
    <location>
        <begin position="56"/>
        <end position="97"/>
    </location>
</feature>
<evidence type="ECO:0000313" key="4">
    <source>
        <dbReference type="Proteomes" id="UP001431131"/>
    </source>
</evidence>
<dbReference type="PANTHER" id="PTHR40027:SF1">
    <property type="entry name" value="CELL DIVISION PROTEIN DIVIC"/>
    <property type="match status" value="1"/>
</dbReference>
<protein>
    <submittedName>
        <fullName evidence="3">Septum formation initiator family protein</fullName>
    </submittedName>
</protein>
<sequence>MSAIRKKNVTKLQSTYMEKYHQQEQVATTKRKGLVRRLVVFGLLAGIMTYGMITTILSQQEAMDDKQQKKVALEKELSGLKNDQTILEEEIVKLNNDEYLAKILRRDFFLSKEGEIIFKVNDGS</sequence>
<evidence type="ECO:0000256" key="2">
    <source>
        <dbReference type="SAM" id="Phobius"/>
    </source>
</evidence>
<evidence type="ECO:0000256" key="1">
    <source>
        <dbReference type="SAM" id="Coils"/>
    </source>
</evidence>
<gene>
    <name evidence="3" type="ORF">MJG50_16455</name>
</gene>
<keyword evidence="2" id="KW-0472">Membrane</keyword>
<dbReference type="InterPro" id="IPR039076">
    <property type="entry name" value="DivIC"/>
</dbReference>
<reference evidence="3" key="1">
    <citation type="submission" date="2022-02" db="EMBL/GenBank/DDBJ databases">
        <title>Fredinandcohnia quinoae sp. nov. isolated from Chenopodium quinoa seeds.</title>
        <authorList>
            <person name="Saati-Santamaria Z."/>
            <person name="Flores-Felix J.D."/>
            <person name="Igual J.M."/>
            <person name="Velazquez E."/>
            <person name="Garcia-Fraile P."/>
            <person name="Martinez-Molina E."/>
        </authorList>
    </citation>
    <scope>NUCLEOTIDE SEQUENCE</scope>
    <source>
        <strain evidence="3">SECRCQ15</strain>
    </source>
</reference>
<dbReference type="AlphaFoldDB" id="A0AAW5E1Y7"/>
<dbReference type="GO" id="GO:0051301">
    <property type="term" value="P:cell division"/>
    <property type="evidence" value="ECO:0007669"/>
    <property type="project" value="InterPro"/>
</dbReference>
<keyword evidence="1" id="KW-0175">Coiled coil</keyword>
<comment type="caution">
    <text evidence="3">The sequence shown here is derived from an EMBL/GenBank/DDBJ whole genome shotgun (WGS) entry which is preliminary data.</text>
</comment>
<proteinExistence type="predicted"/>
<evidence type="ECO:0000313" key="3">
    <source>
        <dbReference type="EMBL" id="MCH1626927.1"/>
    </source>
</evidence>
<dbReference type="PANTHER" id="PTHR40027">
    <property type="entry name" value="CELL DIVISION PROTEIN DIVIC"/>
    <property type="match status" value="1"/>
</dbReference>
<feature type="transmembrane region" description="Helical" evidence="2">
    <location>
        <begin position="38"/>
        <end position="57"/>
    </location>
</feature>